<name>A0A6A6DUS9_9PEZI</name>
<sequence>LLKIAFDILLIPALSCDYKRMFLELSDILEPQQRKLSVYLITVIQWVRAWRKYGFRRMYIHKACITYN</sequence>
<gene>
    <name evidence="1" type="ORF">K469DRAFT_582655</name>
</gene>
<evidence type="ECO:0000313" key="2">
    <source>
        <dbReference type="Proteomes" id="UP000800200"/>
    </source>
</evidence>
<evidence type="ECO:0008006" key="3">
    <source>
        <dbReference type="Google" id="ProtNLM"/>
    </source>
</evidence>
<protein>
    <recommendedName>
        <fullName evidence="3">HAT C-terminal dimerisation domain-containing protein</fullName>
    </recommendedName>
</protein>
<proteinExistence type="predicted"/>
<organism evidence="1 2">
    <name type="scientific">Zopfia rhizophila CBS 207.26</name>
    <dbReference type="NCBI Taxonomy" id="1314779"/>
    <lineage>
        <taxon>Eukaryota</taxon>
        <taxon>Fungi</taxon>
        <taxon>Dikarya</taxon>
        <taxon>Ascomycota</taxon>
        <taxon>Pezizomycotina</taxon>
        <taxon>Dothideomycetes</taxon>
        <taxon>Dothideomycetes incertae sedis</taxon>
        <taxon>Zopfiaceae</taxon>
        <taxon>Zopfia</taxon>
    </lineage>
</organism>
<reference evidence="1" key="1">
    <citation type="journal article" date="2020" name="Stud. Mycol.">
        <title>101 Dothideomycetes genomes: a test case for predicting lifestyles and emergence of pathogens.</title>
        <authorList>
            <person name="Haridas S."/>
            <person name="Albert R."/>
            <person name="Binder M."/>
            <person name="Bloem J."/>
            <person name="Labutti K."/>
            <person name="Salamov A."/>
            <person name="Andreopoulos B."/>
            <person name="Baker S."/>
            <person name="Barry K."/>
            <person name="Bills G."/>
            <person name="Bluhm B."/>
            <person name="Cannon C."/>
            <person name="Castanera R."/>
            <person name="Culley D."/>
            <person name="Daum C."/>
            <person name="Ezra D."/>
            <person name="Gonzalez J."/>
            <person name="Henrissat B."/>
            <person name="Kuo A."/>
            <person name="Liang C."/>
            <person name="Lipzen A."/>
            <person name="Lutzoni F."/>
            <person name="Magnuson J."/>
            <person name="Mondo S."/>
            <person name="Nolan M."/>
            <person name="Ohm R."/>
            <person name="Pangilinan J."/>
            <person name="Park H.-J."/>
            <person name="Ramirez L."/>
            <person name="Alfaro M."/>
            <person name="Sun H."/>
            <person name="Tritt A."/>
            <person name="Yoshinaga Y."/>
            <person name="Zwiers L.-H."/>
            <person name="Turgeon B."/>
            <person name="Goodwin S."/>
            <person name="Spatafora J."/>
            <person name="Crous P."/>
            <person name="Grigoriev I."/>
        </authorList>
    </citation>
    <scope>NUCLEOTIDE SEQUENCE</scope>
    <source>
        <strain evidence="1">CBS 207.26</strain>
    </source>
</reference>
<keyword evidence="2" id="KW-1185">Reference proteome</keyword>
<dbReference type="EMBL" id="ML994642">
    <property type="protein sequence ID" value="KAF2183447.1"/>
    <property type="molecule type" value="Genomic_DNA"/>
</dbReference>
<accession>A0A6A6DUS9</accession>
<evidence type="ECO:0000313" key="1">
    <source>
        <dbReference type="EMBL" id="KAF2183447.1"/>
    </source>
</evidence>
<feature type="non-terminal residue" evidence="1">
    <location>
        <position position="1"/>
    </location>
</feature>
<dbReference type="OrthoDB" id="3944237at2759"/>
<dbReference type="Proteomes" id="UP000800200">
    <property type="component" value="Unassembled WGS sequence"/>
</dbReference>
<dbReference type="AlphaFoldDB" id="A0A6A6DUS9"/>